<evidence type="ECO:0000256" key="1">
    <source>
        <dbReference type="SAM" id="SignalP"/>
    </source>
</evidence>
<keyword evidence="3" id="KW-1185">Reference proteome</keyword>
<dbReference type="InParanoid" id="A0A1Z5RBM4"/>
<evidence type="ECO:0000313" key="2">
    <source>
        <dbReference type="EMBL" id="OQU80989.1"/>
    </source>
</evidence>
<protein>
    <submittedName>
        <fullName evidence="2">Uncharacterized protein</fullName>
    </submittedName>
</protein>
<gene>
    <name evidence="2" type="ORF">SORBI_3007G218550</name>
</gene>
<feature type="signal peptide" evidence="1">
    <location>
        <begin position="1"/>
        <end position="17"/>
    </location>
</feature>
<accession>A0A1Z5RBM4</accession>
<keyword evidence="1" id="KW-0732">Signal</keyword>
<evidence type="ECO:0000313" key="3">
    <source>
        <dbReference type="Proteomes" id="UP000000768"/>
    </source>
</evidence>
<sequence length="111" mass="12252">MRLLVVLDLELPGEVAAGEEHQRRRPRRVVVVDEVVGHACAGSVVVWSVHLGSPCDHLEEESIAVDCDDGDVIDLLPVSVVLLGRAVVRRAVVDQPGARRRRREEEGDMEE</sequence>
<reference evidence="3" key="2">
    <citation type="journal article" date="2018" name="Plant J.">
        <title>The Sorghum bicolor reference genome: improved assembly, gene annotations, a transcriptome atlas, and signatures of genome organization.</title>
        <authorList>
            <person name="McCormick R.F."/>
            <person name="Truong S.K."/>
            <person name="Sreedasyam A."/>
            <person name="Jenkins J."/>
            <person name="Shu S."/>
            <person name="Sims D."/>
            <person name="Kennedy M."/>
            <person name="Amirebrahimi M."/>
            <person name="Weers B.D."/>
            <person name="McKinley B."/>
            <person name="Mattison A."/>
            <person name="Morishige D.T."/>
            <person name="Grimwood J."/>
            <person name="Schmutz J."/>
            <person name="Mullet J.E."/>
        </authorList>
    </citation>
    <scope>NUCLEOTIDE SEQUENCE [LARGE SCALE GENOMIC DNA]</scope>
    <source>
        <strain evidence="3">cv. BTx623</strain>
    </source>
</reference>
<reference evidence="2 3" key="1">
    <citation type="journal article" date="2009" name="Nature">
        <title>The Sorghum bicolor genome and the diversification of grasses.</title>
        <authorList>
            <person name="Paterson A.H."/>
            <person name="Bowers J.E."/>
            <person name="Bruggmann R."/>
            <person name="Dubchak I."/>
            <person name="Grimwood J."/>
            <person name="Gundlach H."/>
            <person name="Haberer G."/>
            <person name="Hellsten U."/>
            <person name="Mitros T."/>
            <person name="Poliakov A."/>
            <person name="Schmutz J."/>
            <person name="Spannagl M."/>
            <person name="Tang H."/>
            <person name="Wang X."/>
            <person name="Wicker T."/>
            <person name="Bharti A.K."/>
            <person name="Chapman J."/>
            <person name="Feltus F.A."/>
            <person name="Gowik U."/>
            <person name="Grigoriev I.V."/>
            <person name="Lyons E."/>
            <person name="Maher C.A."/>
            <person name="Martis M."/>
            <person name="Narechania A."/>
            <person name="Otillar R.P."/>
            <person name="Penning B.W."/>
            <person name="Salamov A.A."/>
            <person name="Wang Y."/>
            <person name="Zhang L."/>
            <person name="Carpita N.C."/>
            <person name="Freeling M."/>
            <person name="Gingle A.R."/>
            <person name="Hash C.T."/>
            <person name="Keller B."/>
            <person name="Klein P."/>
            <person name="Kresovich S."/>
            <person name="McCann M.C."/>
            <person name="Ming R."/>
            <person name="Peterson D.G."/>
            <person name="Mehboob-ur-Rahman"/>
            <person name="Ware D."/>
            <person name="Westhoff P."/>
            <person name="Mayer K.F."/>
            <person name="Messing J."/>
            <person name="Rokhsar D.S."/>
        </authorList>
    </citation>
    <scope>NUCLEOTIDE SEQUENCE [LARGE SCALE GENOMIC DNA]</scope>
    <source>
        <strain evidence="3">cv. BTx623</strain>
    </source>
</reference>
<name>A0A1Z5RBM4_SORBI</name>
<proteinExistence type="predicted"/>
<dbReference type="EMBL" id="CM000766">
    <property type="protein sequence ID" value="OQU80989.1"/>
    <property type="molecule type" value="Genomic_DNA"/>
</dbReference>
<feature type="chain" id="PRO_5013120179" evidence="1">
    <location>
        <begin position="18"/>
        <end position="111"/>
    </location>
</feature>
<dbReference type="Gramene" id="OQU80989">
    <property type="protein sequence ID" value="OQU80989"/>
    <property type="gene ID" value="SORBI_3007G218550"/>
</dbReference>
<organism evidence="2 3">
    <name type="scientific">Sorghum bicolor</name>
    <name type="common">Sorghum</name>
    <name type="synonym">Sorghum vulgare</name>
    <dbReference type="NCBI Taxonomy" id="4558"/>
    <lineage>
        <taxon>Eukaryota</taxon>
        <taxon>Viridiplantae</taxon>
        <taxon>Streptophyta</taxon>
        <taxon>Embryophyta</taxon>
        <taxon>Tracheophyta</taxon>
        <taxon>Spermatophyta</taxon>
        <taxon>Magnoliopsida</taxon>
        <taxon>Liliopsida</taxon>
        <taxon>Poales</taxon>
        <taxon>Poaceae</taxon>
        <taxon>PACMAD clade</taxon>
        <taxon>Panicoideae</taxon>
        <taxon>Andropogonodae</taxon>
        <taxon>Andropogoneae</taxon>
        <taxon>Sorghinae</taxon>
        <taxon>Sorghum</taxon>
    </lineage>
</organism>
<dbReference type="AlphaFoldDB" id="A0A1Z5RBM4"/>
<dbReference type="Proteomes" id="UP000000768">
    <property type="component" value="Chromosome 7"/>
</dbReference>